<organism evidence="2 3">
    <name type="scientific">Oryza rufipogon</name>
    <name type="common">Brownbeard rice</name>
    <name type="synonym">Asian wild rice</name>
    <dbReference type="NCBI Taxonomy" id="4529"/>
    <lineage>
        <taxon>Eukaryota</taxon>
        <taxon>Viridiplantae</taxon>
        <taxon>Streptophyta</taxon>
        <taxon>Embryophyta</taxon>
        <taxon>Tracheophyta</taxon>
        <taxon>Spermatophyta</taxon>
        <taxon>Magnoliopsida</taxon>
        <taxon>Liliopsida</taxon>
        <taxon>Poales</taxon>
        <taxon>Poaceae</taxon>
        <taxon>BOP clade</taxon>
        <taxon>Oryzoideae</taxon>
        <taxon>Oryzeae</taxon>
        <taxon>Oryzinae</taxon>
        <taxon>Oryza</taxon>
    </lineage>
</organism>
<dbReference type="Proteomes" id="UP000008022">
    <property type="component" value="Unassembled WGS sequence"/>
</dbReference>
<feature type="region of interest" description="Disordered" evidence="1">
    <location>
        <begin position="37"/>
        <end position="65"/>
    </location>
</feature>
<evidence type="ECO:0000313" key="2">
    <source>
        <dbReference type="EnsemblPlants" id="ORUFI01G19990.1"/>
    </source>
</evidence>
<accession>A0A0E0MXB0</accession>
<name>A0A0E0MXB0_ORYRU</name>
<dbReference type="Gramene" id="ORUFI01G19990.1">
    <property type="protein sequence ID" value="ORUFI01G19990.1"/>
    <property type="gene ID" value="ORUFI01G19990"/>
</dbReference>
<reference evidence="3" key="1">
    <citation type="submission" date="2013-06" db="EMBL/GenBank/DDBJ databases">
        <authorList>
            <person name="Zhao Q."/>
        </authorList>
    </citation>
    <scope>NUCLEOTIDE SEQUENCE</scope>
    <source>
        <strain evidence="3">cv. W1943</strain>
    </source>
</reference>
<proteinExistence type="predicted"/>
<reference evidence="2" key="2">
    <citation type="submission" date="2015-06" db="UniProtKB">
        <authorList>
            <consortium name="EnsemblPlants"/>
        </authorList>
    </citation>
    <scope>IDENTIFICATION</scope>
</reference>
<dbReference type="AlphaFoldDB" id="A0A0E0MXB0"/>
<keyword evidence="3" id="KW-1185">Reference proteome</keyword>
<protein>
    <submittedName>
        <fullName evidence="2">Uncharacterized protein</fullName>
    </submittedName>
</protein>
<evidence type="ECO:0000313" key="3">
    <source>
        <dbReference type="Proteomes" id="UP000008022"/>
    </source>
</evidence>
<sequence length="104" mass="10643">MEARGGEGGDTSHGGALLLSRRFACAMVAGGRSGAVPLDHGASHSGAPKRTISQAAPPERVRNGTLPLVSPALSAAYKNPQARGRMSHFPISFSPPSRALAKLS</sequence>
<dbReference type="EnsemblPlants" id="ORUFI01G19990.1">
    <property type="protein sequence ID" value="ORUFI01G19990.1"/>
    <property type="gene ID" value="ORUFI01G19990"/>
</dbReference>
<dbReference type="HOGENOM" id="CLU_2254555_0_0_1"/>
<feature type="region of interest" description="Disordered" evidence="1">
    <location>
        <begin position="79"/>
        <end position="104"/>
    </location>
</feature>
<evidence type="ECO:0000256" key="1">
    <source>
        <dbReference type="SAM" id="MobiDB-lite"/>
    </source>
</evidence>